<evidence type="ECO:0008006" key="4">
    <source>
        <dbReference type="Google" id="ProtNLM"/>
    </source>
</evidence>
<proteinExistence type="predicted"/>
<evidence type="ECO:0000256" key="1">
    <source>
        <dbReference type="SAM" id="MobiDB-lite"/>
    </source>
</evidence>
<gene>
    <name evidence="2" type="ORF">Pflav_083800</name>
</gene>
<protein>
    <recommendedName>
        <fullName evidence="4">YbjN domain-containing protein</fullName>
    </recommendedName>
</protein>
<accession>A0A6F8Y7D1</accession>
<dbReference type="Proteomes" id="UP000502508">
    <property type="component" value="Chromosome"/>
</dbReference>
<dbReference type="Pfam" id="PF10722">
    <property type="entry name" value="YbjN"/>
    <property type="match status" value="1"/>
</dbReference>
<dbReference type="RefSeq" id="WP_377310180.1">
    <property type="nucleotide sequence ID" value="NZ_AP022870.1"/>
</dbReference>
<evidence type="ECO:0000313" key="2">
    <source>
        <dbReference type="EMBL" id="BCB81970.1"/>
    </source>
</evidence>
<dbReference type="EMBL" id="AP022870">
    <property type="protein sequence ID" value="BCB81970.1"/>
    <property type="molecule type" value="Genomic_DNA"/>
</dbReference>
<dbReference type="KEGG" id="pfla:Pflav_083800"/>
<feature type="region of interest" description="Disordered" evidence="1">
    <location>
        <begin position="1"/>
        <end position="58"/>
    </location>
</feature>
<reference evidence="2 3" key="2">
    <citation type="submission" date="2020-03" db="EMBL/GenBank/DDBJ databases">
        <authorList>
            <person name="Ichikawa N."/>
            <person name="Kimura A."/>
            <person name="Kitahashi Y."/>
            <person name="Uohara A."/>
        </authorList>
    </citation>
    <scope>NUCLEOTIDE SEQUENCE [LARGE SCALE GENOMIC DNA]</scope>
    <source>
        <strain evidence="2 3">NBRC 107702</strain>
    </source>
</reference>
<sequence>MPWWQWRPGHTGGGRLERPGVTQKAIGDEPEAAGTGSAPRQGGAPRPSNGGGAKRAAVPGKVRVGVPAQREAGHITVPADLSSMDDEMPVKVAPVTLRRIGEALDLLDVRYLADGDGSLLAMWERHAVLFTLEGPDDEILVMRARPHSTVPPDWADRAYRVVNEWNHTRRFCKAYVGDPTERGQLPIYAELQVPLSAGAHDALVVELLDCGAAVATSFVDWLHDEGALL</sequence>
<reference evidence="2 3" key="1">
    <citation type="submission" date="2020-03" db="EMBL/GenBank/DDBJ databases">
        <title>Whole genome shotgun sequence of Phytohabitans flavus NBRC 107702.</title>
        <authorList>
            <person name="Komaki H."/>
            <person name="Tamura T."/>
        </authorList>
    </citation>
    <scope>NUCLEOTIDE SEQUENCE [LARGE SCALE GENOMIC DNA]</scope>
    <source>
        <strain evidence="2 3">NBRC 107702</strain>
    </source>
</reference>
<dbReference type="InterPro" id="IPR019660">
    <property type="entry name" value="Put_sensory_transdc_reg_YbjN"/>
</dbReference>
<name>A0A6F8Y7D1_9ACTN</name>
<keyword evidence="3" id="KW-1185">Reference proteome</keyword>
<organism evidence="2 3">
    <name type="scientific">Phytohabitans flavus</name>
    <dbReference type="NCBI Taxonomy" id="1076124"/>
    <lineage>
        <taxon>Bacteria</taxon>
        <taxon>Bacillati</taxon>
        <taxon>Actinomycetota</taxon>
        <taxon>Actinomycetes</taxon>
        <taxon>Micromonosporales</taxon>
        <taxon>Micromonosporaceae</taxon>
    </lineage>
</organism>
<evidence type="ECO:0000313" key="3">
    <source>
        <dbReference type="Proteomes" id="UP000502508"/>
    </source>
</evidence>
<dbReference type="AlphaFoldDB" id="A0A6F8Y7D1"/>